<dbReference type="RefSeq" id="NP_045095.1">
    <property type="nucleotide sequence ID" value="NC_001840.1"/>
</dbReference>
<organism evidence="1">
    <name type="scientific">Cyanidium caldarium</name>
    <name type="common">Red alga</name>
    <dbReference type="NCBI Taxonomy" id="2771"/>
    <lineage>
        <taxon>Eukaryota</taxon>
        <taxon>Rhodophyta</taxon>
        <taxon>Bangiophyceae</taxon>
        <taxon>Cyanidiales</taxon>
        <taxon>Cyanidiaceae</taxon>
        <taxon>Cyanidium</taxon>
    </lineage>
</organism>
<reference evidence="1" key="1">
    <citation type="submission" date="1999-11" db="EMBL/GenBank/DDBJ databases">
        <authorList>
            <person name="Gloeckner G."/>
            <person name="Rosenthal A."/>
            <person name="Valentin K."/>
        </authorList>
    </citation>
    <scope>NUCLEOTIDE SEQUENCE</scope>
    <source>
        <strain evidence="1">RK1</strain>
    </source>
</reference>
<reference evidence="1" key="2">
    <citation type="journal article" date="2000" name="J. Mol. Evol.">
        <title>The structure and gene repertoire of an ancient red algal plastid genome.</title>
        <authorList>
            <person name="Glockner G."/>
            <person name="Rosenthal A."/>
            <person name="Valentin K."/>
        </authorList>
    </citation>
    <scope>NUCLEOTIDE SEQUENCE</scope>
    <source>
        <strain evidence="1">RK1</strain>
    </source>
</reference>
<keyword evidence="1" id="KW-0934">Plastid</keyword>
<sequence length="31" mass="3972">MIILITYNYFNYFLLTWFYNQFFKGTKNCYT</sequence>
<dbReference type="EMBL" id="AF022186">
    <property type="protein sequence ID" value="AAB82666.1"/>
    <property type="molecule type" value="Genomic_DNA"/>
</dbReference>
<dbReference type="AlphaFoldDB" id="O19923"/>
<protein>
    <submittedName>
        <fullName evidence="1">Uncharacterized protein</fullName>
    </submittedName>
</protein>
<dbReference type="GeneID" id="800177"/>
<accession>O19923</accession>
<dbReference type="PIR" id="T11991">
    <property type="entry name" value="T11991"/>
</dbReference>
<geneLocation type="chloroplast" evidence="1"/>
<gene>
    <name evidence="1" type="primary">ccrf2</name>
</gene>
<keyword evidence="1" id="KW-0150">Chloroplast</keyword>
<evidence type="ECO:0000313" key="1">
    <source>
        <dbReference type="EMBL" id="AAB82666.1"/>
    </source>
</evidence>
<proteinExistence type="predicted"/>
<name>O19923_CYACA</name>